<gene>
    <name evidence="13" type="ORF">L4G47_06845</name>
</gene>
<dbReference type="CDD" id="cd00088">
    <property type="entry name" value="HPT"/>
    <property type="match status" value="1"/>
</dbReference>
<evidence type="ECO:0000313" key="13">
    <source>
        <dbReference type="EMBL" id="MCF7541938.1"/>
    </source>
</evidence>
<dbReference type="PROSITE" id="PS50851">
    <property type="entry name" value="CHEW"/>
    <property type="match status" value="1"/>
</dbReference>
<feature type="modified residue" description="4-aspartylphosphate" evidence="8">
    <location>
        <position position="705"/>
    </location>
</feature>
<dbReference type="SMART" id="SM00073">
    <property type="entry name" value="HPT"/>
    <property type="match status" value="1"/>
</dbReference>
<dbReference type="Gene3D" id="3.40.50.2300">
    <property type="match status" value="1"/>
</dbReference>
<sequence>MTPDQMRDASLFELFTLEAEAQTQVLSAGLLALERNPTQADQLEACMRAAHSLKGAARIVGVNAGVSVSHVMEDCLVSAQEGRLHLLPEHIDALLMGTDLLMRIATPGATVPQADVDGYVALMNNMVSDDPAMKAMLVPTALPSLEDILLANAQSLVTSLQSAQDSAAEELAAVVVEPVADPALKADGPGERRVVETGERVLRVTAERLNNLLDLSSKSLVETQRLKPYLAAMQRVKRTQTGATRALDSLEALLGANADPDAQKALEEARRLLGEAQHLLIQQTADLDEFGWQASQRAQLLYDTALACRMRPFADVLVGQARMVRDLGRSLGKQVRLEIDGEKTQVDRDVLEKLEAPLTHLLRNAVDHGIELPAQRMACGKPAEGLIQLKASHQAGLLVVELIDDGAGVDLERLRLNIVERKLSPAETAAQLSEEELLSFLFLPGFSMRDTVTEVSGRGVGLDAVQHMVRQLRGGVELDQRAGQGSRFHLEVPLTLSVVRSLVVEVGGEAYAFPLAHIERMRDVRADEIVQLEGRQHFWHEERHVGLVAATQLLNRPASQHSEDVLKVVVIREREAVYGVAVERFIGERTLVVLPLDPRLGKVQDISAGALLDDGSAVLIIDVEDMLRSVEKLLNTGRLERIDRRSRQADARVRKRVLVVDDSLTVRELERKLLLSRGYEVAVAVDGMDGWNALRGEDFDLLITDIDMPRMDGIELVTLVRRDSRLQSLPVMVVSYKDREEDRRRGLDAGADYYLAKASFHDDALLDAVVELIGDAQG</sequence>
<keyword evidence="5 13" id="KW-0418">Kinase</keyword>
<dbReference type="Pfam" id="PF01627">
    <property type="entry name" value="Hpt"/>
    <property type="match status" value="1"/>
</dbReference>
<dbReference type="Pfam" id="PF02518">
    <property type="entry name" value="HATPase_c"/>
    <property type="match status" value="1"/>
</dbReference>
<dbReference type="Gene3D" id="3.30.565.10">
    <property type="entry name" value="Histidine kinase-like ATPase, C-terminal domain"/>
    <property type="match status" value="1"/>
</dbReference>
<keyword evidence="6" id="KW-0902">Two-component regulatory system</keyword>
<organism evidence="13 14">
    <name type="scientific">Pseudomonas petrae</name>
    <dbReference type="NCBI Taxonomy" id="2912190"/>
    <lineage>
        <taxon>Bacteria</taxon>
        <taxon>Pseudomonadati</taxon>
        <taxon>Pseudomonadota</taxon>
        <taxon>Gammaproteobacteria</taxon>
        <taxon>Pseudomonadales</taxon>
        <taxon>Pseudomonadaceae</taxon>
        <taxon>Pseudomonas</taxon>
    </lineage>
</organism>
<keyword evidence="3 8" id="KW-0597">Phosphoprotein</keyword>
<dbReference type="InterPro" id="IPR005467">
    <property type="entry name" value="His_kinase_dom"/>
</dbReference>
<dbReference type="InterPro" id="IPR003594">
    <property type="entry name" value="HATPase_dom"/>
</dbReference>
<evidence type="ECO:0000313" key="14">
    <source>
        <dbReference type="Proteomes" id="UP001162905"/>
    </source>
</evidence>
<dbReference type="SUPFAM" id="SSF55874">
    <property type="entry name" value="ATPase domain of HSP90 chaperone/DNA topoisomerase II/histidine kinase"/>
    <property type="match status" value="1"/>
</dbReference>
<dbReference type="InterPro" id="IPR036890">
    <property type="entry name" value="HATPase_C_sf"/>
</dbReference>
<dbReference type="EMBL" id="JAKJXH010000005">
    <property type="protein sequence ID" value="MCF7541938.1"/>
    <property type="molecule type" value="Genomic_DNA"/>
</dbReference>
<protein>
    <recommendedName>
        <fullName evidence="2">histidine kinase</fullName>
        <ecNumber evidence="2">2.7.13.3</ecNumber>
    </recommendedName>
</protein>
<dbReference type="Pfam" id="PF00072">
    <property type="entry name" value="Response_reg"/>
    <property type="match status" value="1"/>
</dbReference>
<dbReference type="GO" id="GO:0016301">
    <property type="term" value="F:kinase activity"/>
    <property type="evidence" value="ECO:0007669"/>
    <property type="project" value="UniProtKB-KW"/>
</dbReference>
<dbReference type="InterPro" id="IPR004358">
    <property type="entry name" value="Sig_transdc_His_kin-like_C"/>
</dbReference>
<dbReference type="Pfam" id="PF01584">
    <property type="entry name" value="CheW"/>
    <property type="match status" value="1"/>
</dbReference>
<feature type="domain" description="CheW-like" evidence="11">
    <location>
        <begin position="498"/>
        <end position="632"/>
    </location>
</feature>
<feature type="domain" description="HPt" evidence="12">
    <location>
        <begin position="4"/>
        <end position="108"/>
    </location>
</feature>
<evidence type="ECO:0000256" key="2">
    <source>
        <dbReference type="ARBA" id="ARBA00012438"/>
    </source>
</evidence>
<reference evidence="13" key="1">
    <citation type="submission" date="2022-01" db="EMBL/GenBank/DDBJ databases">
        <title>Pseudomonas sp. nov. isolated from Antarctic regolith.</title>
        <authorList>
            <person name="Novakova D."/>
            <person name="Sedlar K."/>
        </authorList>
    </citation>
    <scope>NUCLEOTIDE SEQUENCE</scope>
    <source>
        <strain evidence="13">P2647</strain>
    </source>
</reference>
<dbReference type="PROSITE" id="PS50110">
    <property type="entry name" value="RESPONSE_REGULATORY"/>
    <property type="match status" value="1"/>
</dbReference>
<keyword evidence="4" id="KW-0808">Transferase</keyword>
<dbReference type="Gene3D" id="2.30.30.40">
    <property type="entry name" value="SH3 Domains"/>
    <property type="match status" value="1"/>
</dbReference>
<evidence type="ECO:0000256" key="4">
    <source>
        <dbReference type="ARBA" id="ARBA00022679"/>
    </source>
</evidence>
<name>A0ABS9I490_9PSED</name>
<dbReference type="RefSeq" id="WP_237251156.1">
    <property type="nucleotide sequence ID" value="NZ_JAKJXF010000002.1"/>
</dbReference>
<comment type="caution">
    <text evidence="13">The sequence shown here is derived from an EMBL/GenBank/DDBJ whole genome shotgun (WGS) entry which is preliminary data.</text>
</comment>
<dbReference type="SMART" id="SM00387">
    <property type="entry name" value="HATPase_c"/>
    <property type="match status" value="1"/>
</dbReference>
<dbReference type="SUPFAM" id="SSF50341">
    <property type="entry name" value="CheW-like"/>
    <property type="match status" value="1"/>
</dbReference>
<dbReference type="PANTHER" id="PTHR43395:SF1">
    <property type="entry name" value="CHEMOTAXIS PROTEIN CHEA"/>
    <property type="match status" value="1"/>
</dbReference>
<dbReference type="InterPro" id="IPR008207">
    <property type="entry name" value="Sig_transdc_His_kin_Hpt_dom"/>
</dbReference>
<proteinExistence type="predicted"/>
<evidence type="ECO:0000256" key="6">
    <source>
        <dbReference type="ARBA" id="ARBA00023012"/>
    </source>
</evidence>
<evidence type="ECO:0000256" key="7">
    <source>
        <dbReference type="PROSITE-ProRule" id="PRU00110"/>
    </source>
</evidence>
<evidence type="ECO:0000256" key="8">
    <source>
        <dbReference type="PROSITE-ProRule" id="PRU00169"/>
    </source>
</evidence>
<dbReference type="Gene3D" id="1.20.120.160">
    <property type="entry name" value="HPT domain"/>
    <property type="match status" value="1"/>
</dbReference>
<dbReference type="InterPro" id="IPR051315">
    <property type="entry name" value="Bact_Chemotaxis_CheA"/>
</dbReference>
<dbReference type="InterPro" id="IPR036061">
    <property type="entry name" value="CheW-like_dom_sf"/>
</dbReference>
<dbReference type="SUPFAM" id="SSF47226">
    <property type="entry name" value="Histidine-containing phosphotransfer domain, HPT domain"/>
    <property type="match status" value="1"/>
</dbReference>
<dbReference type="SMART" id="SM00260">
    <property type="entry name" value="CheW"/>
    <property type="match status" value="1"/>
</dbReference>
<feature type="domain" description="Histidine kinase" evidence="9">
    <location>
        <begin position="312"/>
        <end position="496"/>
    </location>
</feature>
<dbReference type="PANTHER" id="PTHR43395">
    <property type="entry name" value="SENSOR HISTIDINE KINASE CHEA"/>
    <property type="match status" value="1"/>
</dbReference>
<dbReference type="SMART" id="SM00448">
    <property type="entry name" value="REC"/>
    <property type="match status" value="1"/>
</dbReference>
<keyword evidence="14" id="KW-1185">Reference proteome</keyword>
<evidence type="ECO:0000256" key="1">
    <source>
        <dbReference type="ARBA" id="ARBA00000085"/>
    </source>
</evidence>
<evidence type="ECO:0000259" key="11">
    <source>
        <dbReference type="PROSITE" id="PS50851"/>
    </source>
</evidence>
<dbReference type="InterPro" id="IPR036641">
    <property type="entry name" value="HPT_dom_sf"/>
</dbReference>
<evidence type="ECO:0000256" key="3">
    <source>
        <dbReference type="ARBA" id="ARBA00022553"/>
    </source>
</evidence>
<feature type="domain" description="Response regulatory" evidence="10">
    <location>
        <begin position="656"/>
        <end position="772"/>
    </location>
</feature>
<evidence type="ECO:0000256" key="5">
    <source>
        <dbReference type="ARBA" id="ARBA00022777"/>
    </source>
</evidence>
<dbReference type="InterPro" id="IPR001789">
    <property type="entry name" value="Sig_transdc_resp-reg_receiver"/>
</dbReference>
<comment type="catalytic activity">
    <reaction evidence="1">
        <text>ATP + protein L-histidine = ADP + protein N-phospho-L-histidine.</text>
        <dbReference type="EC" id="2.7.13.3"/>
    </reaction>
</comment>
<dbReference type="CDD" id="cd19924">
    <property type="entry name" value="REC_CheV-like"/>
    <property type="match status" value="1"/>
</dbReference>
<dbReference type="SUPFAM" id="SSF52172">
    <property type="entry name" value="CheY-like"/>
    <property type="match status" value="1"/>
</dbReference>
<dbReference type="PROSITE" id="PS50109">
    <property type="entry name" value="HIS_KIN"/>
    <property type="match status" value="1"/>
</dbReference>
<evidence type="ECO:0000259" key="10">
    <source>
        <dbReference type="PROSITE" id="PS50110"/>
    </source>
</evidence>
<dbReference type="PROSITE" id="PS50894">
    <property type="entry name" value="HPT"/>
    <property type="match status" value="1"/>
</dbReference>
<feature type="modified residue" description="Phosphohistidine" evidence="7">
    <location>
        <position position="51"/>
    </location>
</feature>
<evidence type="ECO:0000259" key="12">
    <source>
        <dbReference type="PROSITE" id="PS50894"/>
    </source>
</evidence>
<evidence type="ECO:0000259" key="9">
    <source>
        <dbReference type="PROSITE" id="PS50109"/>
    </source>
</evidence>
<dbReference type="InterPro" id="IPR011006">
    <property type="entry name" value="CheY-like_superfamily"/>
</dbReference>
<dbReference type="InterPro" id="IPR002545">
    <property type="entry name" value="CheW-lke_dom"/>
</dbReference>
<dbReference type="PRINTS" id="PR00344">
    <property type="entry name" value="BCTRLSENSOR"/>
</dbReference>
<accession>A0ABS9I490</accession>
<dbReference type="Proteomes" id="UP001162905">
    <property type="component" value="Unassembled WGS sequence"/>
</dbReference>
<dbReference type="EC" id="2.7.13.3" evidence="2"/>